<evidence type="ECO:0000313" key="2">
    <source>
        <dbReference type="Proteomes" id="UP000177061"/>
    </source>
</evidence>
<accession>A0A1G2FFI3</accession>
<dbReference type="AlphaFoldDB" id="A0A1G2FFI3"/>
<dbReference type="Gene3D" id="3.30.420.40">
    <property type="match status" value="1"/>
</dbReference>
<name>A0A1G2FFI3_9BACT</name>
<sequence>MILIIDISGQPVLILKHGKKITDRHSWLGLYELSETLLIEIDKFLKKNKVGLKEIDKIKVRPSKKSLVSTRIAKAVALGLRA</sequence>
<evidence type="ECO:0000313" key="1">
    <source>
        <dbReference type="EMBL" id="OGZ36803.1"/>
    </source>
</evidence>
<evidence type="ECO:0008006" key="3">
    <source>
        <dbReference type="Google" id="ProtNLM"/>
    </source>
</evidence>
<protein>
    <recommendedName>
        <fullName evidence="3">Gcp-like domain-containing protein</fullName>
    </recommendedName>
</protein>
<comment type="caution">
    <text evidence="1">The sequence shown here is derived from an EMBL/GenBank/DDBJ whole genome shotgun (WGS) entry which is preliminary data.</text>
</comment>
<proteinExistence type="predicted"/>
<gene>
    <name evidence="1" type="ORF">A3J64_02560</name>
</gene>
<reference evidence="1 2" key="1">
    <citation type="journal article" date="2016" name="Nat. Commun.">
        <title>Thousands of microbial genomes shed light on interconnected biogeochemical processes in an aquifer system.</title>
        <authorList>
            <person name="Anantharaman K."/>
            <person name="Brown C.T."/>
            <person name="Hug L.A."/>
            <person name="Sharon I."/>
            <person name="Castelle C.J."/>
            <person name="Probst A.J."/>
            <person name="Thomas B.C."/>
            <person name="Singh A."/>
            <person name="Wilkins M.J."/>
            <person name="Karaoz U."/>
            <person name="Brodie E.L."/>
            <person name="Williams K.H."/>
            <person name="Hubbard S.S."/>
            <person name="Banfield J.F."/>
        </authorList>
    </citation>
    <scope>NUCLEOTIDE SEQUENCE [LARGE SCALE GENOMIC DNA]</scope>
</reference>
<organism evidence="1 2">
    <name type="scientific">Candidatus Portnoybacteria bacterium RIFCSPHIGHO2_12_FULL_38_9</name>
    <dbReference type="NCBI Taxonomy" id="1801997"/>
    <lineage>
        <taxon>Bacteria</taxon>
        <taxon>Candidatus Portnoyibacteriota</taxon>
    </lineage>
</organism>
<dbReference type="Proteomes" id="UP000177061">
    <property type="component" value="Unassembled WGS sequence"/>
</dbReference>
<dbReference type="EMBL" id="MHNB01000021">
    <property type="protein sequence ID" value="OGZ36803.1"/>
    <property type="molecule type" value="Genomic_DNA"/>
</dbReference>